<feature type="compositionally biased region" description="Basic and acidic residues" evidence="1">
    <location>
        <begin position="235"/>
        <end position="277"/>
    </location>
</feature>
<evidence type="ECO:0000256" key="1">
    <source>
        <dbReference type="SAM" id="MobiDB-lite"/>
    </source>
</evidence>
<dbReference type="PANTHER" id="PTHR43948:SF10">
    <property type="entry name" value="MRJ, ISOFORM E"/>
    <property type="match status" value="1"/>
</dbReference>
<evidence type="ECO:0000313" key="3">
    <source>
        <dbReference type="EnsemblMetazoa" id="XP_038065344.1"/>
    </source>
</evidence>
<dbReference type="Proteomes" id="UP000887568">
    <property type="component" value="Unplaced"/>
</dbReference>
<accession>A0A914APH6</accession>
<dbReference type="EnsemblMetazoa" id="XM_038209416.1">
    <property type="protein sequence ID" value="XP_038065344.1"/>
    <property type="gene ID" value="LOC119735631"/>
</dbReference>
<dbReference type="GeneID" id="119735631"/>
<dbReference type="RefSeq" id="XP_038065344.1">
    <property type="nucleotide sequence ID" value="XM_038209416.1"/>
</dbReference>
<dbReference type="SMART" id="SM00271">
    <property type="entry name" value="DnaJ"/>
    <property type="match status" value="1"/>
</dbReference>
<dbReference type="Pfam" id="PF00226">
    <property type="entry name" value="DnaJ"/>
    <property type="match status" value="1"/>
</dbReference>
<dbReference type="InterPro" id="IPR001623">
    <property type="entry name" value="DnaJ_domain"/>
</dbReference>
<dbReference type="PROSITE" id="PS50076">
    <property type="entry name" value="DNAJ_2"/>
    <property type="match status" value="1"/>
</dbReference>
<dbReference type="InterPro" id="IPR036869">
    <property type="entry name" value="J_dom_sf"/>
</dbReference>
<dbReference type="PRINTS" id="PR00625">
    <property type="entry name" value="JDOMAIN"/>
</dbReference>
<evidence type="ECO:0000259" key="2">
    <source>
        <dbReference type="PROSITE" id="PS50076"/>
    </source>
</evidence>
<reference evidence="3" key="1">
    <citation type="submission" date="2022-11" db="UniProtKB">
        <authorList>
            <consortium name="EnsemblMetazoa"/>
        </authorList>
    </citation>
    <scope>IDENTIFICATION</scope>
</reference>
<feature type="compositionally biased region" description="Polar residues" evidence="1">
    <location>
        <begin position="193"/>
        <end position="213"/>
    </location>
</feature>
<dbReference type="OMA" id="EDCAHTE"/>
<evidence type="ECO:0000313" key="4">
    <source>
        <dbReference type="Proteomes" id="UP000887568"/>
    </source>
</evidence>
<dbReference type="CDD" id="cd06257">
    <property type="entry name" value="DnaJ"/>
    <property type="match status" value="1"/>
</dbReference>
<dbReference type="PANTHER" id="PTHR43948">
    <property type="entry name" value="DNAJ HOMOLOG SUBFAMILY B"/>
    <property type="match status" value="1"/>
</dbReference>
<name>A0A914APH6_PATMI</name>
<feature type="domain" description="J" evidence="2">
    <location>
        <begin position="9"/>
        <end position="75"/>
    </location>
</feature>
<keyword evidence="4" id="KW-1185">Reference proteome</keyword>
<feature type="compositionally biased region" description="Polar residues" evidence="1">
    <location>
        <begin position="161"/>
        <end position="181"/>
    </location>
</feature>
<dbReference type="SUPFAM" id="SSF46565">
    <property type="entry name" value="Chaperone J-domain"/>
    <property type="match status" value="1"/>
</dbReference>
<dbReference type="AlphaFoldDB" id="A0A914APH6"/>
<sequence>MSSSMSRRECFHILGLPLESSSEDIKQAYRTKAKDCHPDKNPDDPEATARFQKISQAYQILQKDFRESSSFNDDSDSDDGAGFSFFDFLLIFQREMMREELRRREAMRRRDVFYNMVFGPFVSPHMRRFDDDDDDFLFDYEFRQRYRSSDNRERYSERAQPASNRGTTGGRYQQTRPQVHTPSGGRQRRDRPQSASAASYTPQRPRYQSQETSSRGRSDHKPGSDWGQTGAASRDTPRKDGGNPGKRNDFSSRAFKSDQEKQGTRPKSESRPDRSAAESDTAAADGEGEKCSSGFVSSSEKGQPIRQKPKKAPAFVIQKQKTMTKKQLIAQQSRRQKEANEIGKELRAKAEANLKLREELKTKTK</sequence>
<feature type="region of interest" description="Disordered" evidence="1">
    <location>
        <begin position="149"/>
        <end position="313"/>
    </location>
</feature>
<feature type="compositionally biased region" description="Basic and acidic residues" evidence="1">
    <location>
        <begin position="214"/>
        <end position="223"/>
    </location>
</feature>
<organism evidence="3 4">
    <name type="scientific">Patiria miniata</name>
    <name type="common">Bat star</name>
    <name type="synonym">Asterina miniata</name>
    <dbReference type="NCBI Taxonomy" id="46514"/>
    <lineage>
        <taxon>Eukaryota</taxon>
        <taxon>Metazoa</taxon>
        <taxon>Echinodermata</taxon>
        <taxon>Eleutherozoa</taxon>
        <taxon>Asterozoa</taxon>
        <taxon>Asteroidea</taxon>
        <taxon>Valvatacea</taxon>
        <taxon>Valvatida</taxon>
        <taxon>Asterinidae</taxon>
        <taxon>Patiria</taxon>
    </lineage>
</organism>
<dbReference type="OrthoDB" id="552049at2759"/>
<proteinExistence type="predicted"/>
<protein>
    <recommendedName>
        <fullName evidence="2">J domain-containing protein</fullName>
    </recommendedName>
</protein>
<dbReference type="Gene3D" id="1.10.287.110">
    <property type="entry name" value="DnaJ domain"/>
    <property type="match status" value="1"/>
</dbReference>